<name>A0A5J4IYX0_9FLAO</name>
<organism evidence="4 5">
    <name type="scientific">Patiriisocius marinus</name>
    <dbReference type="NCBI Taxonomy" id="1397112"/>
    <lineage>
        <taxon>Bacteria</taxon>
        <taxon>Pseudomonadati</taxon>
        <taxon>Bacteroidota</taxon>
        <taxon>Flavobacteriia</taxon>
        <taxon>Flavobacteriales</taxon>
        <taxon>Flavobacteriaceae</taxon>
        <taxon>Patiriisocius</taxon>
    </lineage>
</organism>
<protein>
    <submittedName>
        <fullName evidence="4">Sulfotransferase</fullName>
    </submittedName>
</protein>
<dbReference type="InterPro" id="IPR000863">
    <property type="entry name" value="Sulfotransferase_dom"/>
</dbReference>
<dbReference type="Gene3D" id="3.40.50.300">
    <property type="entry name" value="P-loop containing nucleotide triphosphate hydrolases"/>
    <property type="match status" value="1"/>
</dbReference>
<dbReference type="PANTHER" id="PTHR10605:SF56">
    <property type="entry name" value="BIFUNCTIONAL HEPARAN SULFATE N-DEACETYLASE_N-SULFOTRANSFERASE"/>
    <property type="match status" value="1"/>
</dbReference>
<dbReference type="Pfam" id="PF00685">
    <property type="entry name" value="Sulfotransfer_1"/>
    <property type="match status" value="1"/>
</dbReference>
<comment type="caution">
    <text evidence="4">The sequence shown here is derived from an EMBL/GenBank/DDBJ whole genome shotgun (WGS) entry which is preliminary data.</text>
</comment>
<dbReference type="EMBL" id="BKCG01000004">
    <property type="protein sequence ID" value="GER59692.1"/>
    <property type="molecule type" value="Genomic_DNA"/>
</dbReference>
<dbReference type="RefSeq" id="WP_151674148.1">
    <property type="nucleotide sequence ID" value="NZ_BKCG01000004.1"/>
</dbReference>
<feature type="domain" description="Sulfotransferase" evidence="3">
    <location>
        <begin position="13"/>
        <end position="233"/>
    </location>
</feature>
<accession>A0A5J4IYX0</accession>
<reference evidence="4 5" key="1">
    <citation type="submission" date="2019-08" db="EMBL/GenBank/DDBJ databases">
        <title>Draft genome sequence of Ulvibacter marinus type strain NBRC 109484.</title>
        <authorList>
            <person name="Kawano K."/>
            <person name="Ushijima N."/>
            <person name="Kihara M."/>
            <person name="Itoh H."/>
        </authorList>
    </citation>
    <scope>NUCLEOTIDE SEQUENCE [LARGE SCALE GENOMIC DNA]</scope>
    <source>
        <strain evidence="4 5">NBRC 109484</strain>
    </source>
</reference>
<evidence type="ECO:0000256" key="2">
    <source>
        <dbReference type="ARBA" id="ARBA00023180"/>
    </source>
</evidence>
<proteinExistence type="predicted"/>
<dbReference type="SUPFAM" id="SSF52540">
    <property type="entry name" value="P-loop containing nucleoside triphosphate hydrolases"/>
    <property type="match status" value="1"/>
</dbReference>
<dbReference type="PANTHER" id="PTHR10605">
    <property type="entry name" value="HEPARAN SULFATE SULFOTRANSFERASE"/>
    <property type="match status" value="1"/>
</dbReference>
<keyword evidence="5" id="KW-1185">Reference proteome</keyword>
<dbReference type="AlphaFoldDB" id="A0A5J4IYX0"/>
<evidence type="ECO:0000313" key="4">
    <source>
        <dbReference type="EMBL" id="GER59692.1"/>
    </source>
</evidence>
<gene>
    <name evidence="4" type="ORF">ULMA_18000</name>
</gene>
<evidence type="ECO:0000256" key="1">
    <source>
        <dbReference type="ARBA" id="ARBA00022679"/>
    </source>
</evidence>
<keyword evidence="1 4" id="KW-0808">Transferase</keyword>
<dbReference type="OrthoDB" id="981508at2"/>
<dbReference type="InterPro" id="IPR027417">
    <property type="entry name" value="P-loop_NTPase"/>
</dbReference>
<dbReference type="GO" id="GO:0008146">
    <property type="term" value="F:sulfotransferase activity"/>
    <property type="evidence" value="ECO:0007669"/>
    <property type="project" value="InterPro"/>
</dbReference>
<dbReference type="InterPro" id="IPR037359">
    <property type="entry name" value="NST/OST"/>
</dbReference>
<sequence length="324" mass="38325">MDNWIAPKINTLPDFIIGGAMKCGTTSLHTILNNHPDIYVPPGEIGFFDIDNILQHSDYSFYKDKNWFYQSMDKNPKELWEWYYNKFKDSRGLLVGEDSTTYLASKIAAKRIAKQEKKIKMIFILRQPSLRAYSNYWHLVRTGRVTETFENTLLHNPFQIINRSLYKEQLEYYYSLFPVSNIKVVLFEDLIKNFNEVTAEVCGFLGVDFNKIPKTYLEKHSNKSRMPKNYKLQLYKNSILRNYGNLHYLDQLPISYNVKAKPIPIIKKILNKIHKKVNPNIPESPPKINTETKQYLDQYFYNQLQGIDELLEKDVLKIWFPKIK</sequence>
<dbReference type="Proteomes" id="UP000326509">
    <property type="component" value="Unassembled WGS sequence"/>
</dbReference>
<keyword evidence="2" id="KW-0325">Glycoprotein</keyword>
<evidence type="ECO:0000259" key="3">
    <source>
        <dbReference type="Pfam" id="PF00685"/>
    </source>
</evidence>
<evidence type="ECO:0000313" key="5">
    <source>
        <dbReference type="Proteomes" id="UP000326509"/>
    </source>
</evidence>